<comment type="caution">
    <text evidence="2">The sequence shown here is derived from an EMBL/GenBank/DDBJ whole genome shotgun (WGS) entry which is preliminary data.</text>
</comment>
<evidence type="ECO:0008006" key="4">
    <source>
        <dbReference type="Google" id="ProtNLM"/>
    </source>
</evidence>
<evidence type="ECO:0000313" key="2">
    <source>
        <dbReference type="EMBL" id="MET3652861.1"/>
    </source>
</evidence>
<name>A0ABV2JVL2_9GAMM</name>
<dbReference type="Proteomes" id="UP001549184">
    <property type="component" value="Unassembled WGS sequence"/>
</dbReference>
<feature type="transmembrane region" description="Helical" evidence="1">
    <location>
        <begin position="32"/>
        <end position="52"/>
    </location>
</feature>
<feature type="transmembrane region" description="Helical" evidence="1">
    <location>
        <begin position="58"/>
        <end position="81"/>
    </location>
</feature>
<accession>A0ABV2JVL2</accession>
<keyword evidence="1" id="KW-1133">Transmembrane helix</keyword>
<dbReference type="RefSeq" id="WP_354014246.1">
    <property type="nucleotide sequence ID" value="NZ_JBEPMU010000003.1"/>
</dbReference>
<evidence type="ECO:0000256" key="1">
    <source>
        <dbReference type="SAM" id="Phobius"/>
    </source>
</evidence>
<keyword evidence="1" id="KW-0812">Transmembrane</keyword>
<reference evidence="2 3" key="1">
    <citation type="submission" date="2024-06" db="EMBL/GenBank/DDBJ databases">
        <title>Sorghum-associated microbial communities from plants grown in Nebraska, USA.</title>
        <authorList>
            <person name="Schachtman D."/>
        </authorList>
    </citation>
    <scope>NUCLEOTIDE SEQUENCE [LARGE SCALE GENOMIC DNA]</scope>
    <source>
        <strain evidence="2 3">1073</strain>
    </source>
</reference>
<keyword evidence="3" id="KW-1185">Reference proteome</keyword>
<dbReference type="EMBL" id="JBEPMU010000003">
    <property type="protein sequence ID" value="MET3652861.1"/>
    <property type="molecule type" value="Genomic_DNA"/>
</dbReference>
<feature type="transmembrane region" description="Helical" evidence="1">
    <location>
        <begin position="6"/>
        <end position="25"/>
    </location>
</feature>
<protein>
    <recommendedName>
        <fullName evidence="4">Phage holin family protein</fullName>
    </recommendedName>
</protein>
<sequence>MFAMSVLLMLVVGVWLAIAMIGLVFKLTFTLIGGLFSVIGALLGVVFGGIALLVMAPIVALALLPLCLPVILFVAVVWAILRIARGPAHPAPVNAR</sequence>
<proteinExistence type="predicted"/>
<organism evidence="2 3">
    <name type="scientific">Dyella japonica</name>
    <dbReference type="NCBI Taxonomy" id="231455"/>
    <lineage>
        <taxon>Bacteria</taxon>
        <taxon>Pseudomonadati</taxon>
        <taxon>Pseudomonadota</taxon>
        <taxon>Gammaproteobacteria</taxon>
        <taxon>Lysobacterales</taxon>
        <taxon>Rhodanobacteraceae</taxon>
        <taxon>Dyella</taxon>
    </lineage>
</organism>
<evidence type="ECO:0000313" key="3">
    <source>
        <dbReference type="Proteomes" id="UP001549184"/>
    </source>
</evidence>
<gene>
    <name evidence="2" type="ORF">ABIC75_002593</name>
</gene>
<keyword evidence="1" id="KW-0472">Membrane</keyword>